<dbReference type="Proteomes" id="UP000275846">
    <property type="component" value="Unassembled WGS sequence"/>
</dbReference>
<dbReference type="Pfam" id="PF01400">
    <property type="entry name" value="Astacin"/>
    <property type="match status" value="1"/>
</dbReference>
<dbReference type="SMART" id="SM00042">
    <property type="entry name" value="CUB"/>
    <property type="match status" value="1"/>
</dbReference>
<dbReference type="STRING" id="70667.A0A183SXE7"/>
<dbReference type="InterPro" id="IPR024079">
    <property type="entry name" value="MetalloPept_cat_dom_sf"/>
</dbReference>
<dbReference type="SMART" id="SM00235">
    <property type="entry name" value="ZnMc"/>
    <property type="match status" value="1"/>
</dbReference>
<accession>A0A183SXE7</accession>
<dbReference type="CDD" id="cd00041">
    <property type="entry name" value="CUB"/>
    <property type="match status" value="2"/>
</dbReference>
<dbReference type="GO" id="GO:0008270">
    <property type="term" value="F:zinc ion binding"/>
    <property type="evidence" value="ECO:0007669"/>
    <property type="project" value="UniProtKB-UniRule"/>
</dbReference>
<evidence type="ECO:0000256" key="1">
    <source>
        <dbReference type="ARBA" id="ARBA00022670"/>
    </source>
</evidence>
<evidence type="ECO:0000313" key="13">
    <source>
        <dbReference type="EMBL" id="VDL95277.1"/>
    </source>
</evidence>
<keyword evidence="1 8" id="KW-0645">Protease</keyword>
<evidence type="ECO:0000256" key="6">
    <source>
        <dbReference type="ARBA" id="ARBA00023157"/>
    </source>
</evidence>
<dbReference type="PROSITE" id="PS01180">
    <property type="entry name" value="CUB"/>
    <property type="match status" value="2"/>
</dbReference>
<feature type="disulfide bond" evidence="8">
    <location>
        <begin position="162"/>
        <end position="163"/>
    </location>
</feature>
<dbReference type="Gene3D" id="3.40.390.10">
    <property type="entry name" value="Collagenase (Catalytic Domain)"/>
    <property type="match status" value="1"/>
</dbReference>
<dbReference type="Pfam" id="PF00431">
    <property type="entry name" value="CUB"/>
    <property type="match status" value="1"/>
</dbReference>
<keyword evidence="3 8" id="KW-0378">Hydrolase</keyword>
<dbReference type="InterPro" id="IPR000859">
    <property type="entry name" value="CUB_dom"/>
</dbReference>
<feature type="region of interest" description="Disordered" evidence="10">
    <location>
        <begin position="314"/>
        <end position="342"/>
    </location>
</feature>
<evidence type="ECO:0000256" key="10">
    <source>
        <dbReference type="SAM" id="MobiDB-lite"/>
    </source>
</evidence>
<dbReference type="GO" id="GO:0006508">
    <property type="term" value="P:proteolysis"/>
    <property type="evidence" value="ECO:0007669"/>
    <property type="project" value="UniProtKB-KW"/>
</dbReference>
<dbReference type="InterPro" id="IPR001506">
    <property type="entry name" value="Peptidase_M12A"/>
</dbReference>
<feature type="compositionally biased region" description="Polar residues" evidence="10">
    <location>
        <begin position="332"/>
        <end position="342"/>
    </location>
</feature>
<dbReference type="EMBL" id="UYSU01034909">
    <property type="protein sequence ID" value="VDL95277.1"/>
    <property type="molecule type" value="Genomic_DNA"/>
</dbReference>
<reference evidence="15" key="1">
    <citation type="submission" date="2016-06" db="UniProtKB">
        <authorList>
            <consortium name="WormBaseParasite"/>
        </authorList>
    </citation>
    <scope>IDENTIFICATION</scope>
</reference>
<feature type="binding site" evidence="8">
    <location>
        <position position="195"/>
    </location>
    <ligand>
        <name>Zn(2+)</name>
        <dbReference type="ChEBI" id="CHEBI:29105"/>
        <note>catalytic</note>
    </ligand>
</feature>
<feature type="binding site" evidence="8">
    <location>
        <position position="191"/>
    </location>
    <ligand>
        <name>Zn(2+)</name>
        <dbReference type="ChEBI" id="CHEBI:29105"/>
        <note>catalytic</note>
    </ligand>
</feature>
<comment type="caution">
    <text evidence="7">Lacks conserved residue(s) required for the propagation of feature annotation.</text>
</comment>
<evidence type="ECO:0000256" key="2">
    <source>
        <dbReference type="ARBA" id="ARBA00022723"/>
    </source>
</evidence>
<dbReference type="OrthoDB" id="431034at2759"/>
<keyword evidence="5 8" id="KW-0482">Metalloprotease</keyword>
<dbReference type="SUPFAM" id="SSF55486">
    <property type="entry name" value="Metalloproteases ('zincins'), catalytic domain"/>
    <property type="match status" value="1"/>
</dbReference>
<gene>
    <name evidence="13" type="ORF">SSLN_LOCUS8892</name>
</gene>
<feature type="domain" description="CUB" evidence="11">
    <location>
        <begin position="440"/>
        <end position="506"/>
    </location>
</feature>
<evidence type="ECO:0000256" key="8">
    <source>
        <dbReference type="PROSITE-ProRule" id="PRU01211"/>
    </source>
</evidence>
<organism evidence="15">
    <name type="scientific">Schistocephalus solidus</name>
    <name type="common">Tapeworm</name>
    <dbReference type="NCBI Taxonomy" id="70667"/>
    <lineage>
        <taxon>Eukaryota</taxon>
        <taxon>Metazoa</taxon>
        <taxon>Spiralia</taxon>
        <taxon>Lophotrochozoa</taxon>
        <taxon>Platyhelminthes</taxon>
        <taxon>Cestoda</taxon>
        <taxon>Eucestoda</taxon>
        <taxon>Diphyllobothriidea</taxon>
        <taxon>Diphyllobothriidae</taxon>
        <taxon>Schistocephalus</taxon>
    </lineage>
</organism>
<dbReference type="InterPro" id="IPR006026">
    <property type="entry name" value="Peptidase_Metallo"/>
</dbReference>
<dbReference type="PRINTS" id="PR00480">
    <property type="entry name" value="ASTACIN"/>
</dbReference>
<evidence type="ECO:0000256" key="5">
    <source>
        <dbReference type="ARBA" id="ARBA00023049"/>
    </source>
</evidence>
<dbReference type="AlphaFoldDB" id="A0A183SXE7"/>
<evidence type="ECO:0000256" key="9">
    <source>
        <dbReference type="RuleBase" id="RU361183"/>
    </source>
</evidence>
<evidence type="ECO:0000256" key="4">
    <source>
        <dbReference type="ARBA" id="ARBA00022833"/>
    </source>
</evidence>
<comment type="cofactor">
    <cofactor evidence="8 9">
        <name>Zn(2+)</name>
        <dbReference type="ChEBI" id="CHEBI:29105"/>
    </cofactor>
    <text evidence="8 9">Binds 1 zinc ion per subunit.</text>
</comment>
<evidence type="ECO:0000256" key="3">
    <source>
        <dbReference type="ARBA" id="ARBA00022801"/>
    </source>
</evidence>
<feature type="domain" description="CUB" evidence="11">
    <location>
        <begin position="298"/>
        <end position="433"/>
    </location>
</feature>
<name>A0A183SXE7_SCHSO</name>
<reference evidence="13 14" key="2">
    <citation type="submission" date="2018-11" db="EMBL/GenBank/DDBJ databases">
        <authorList>
            <consortium name="Pathogen Informatics"/>
        </authorList>
    </citation>
    <scope>NUCLEOTIDE SEQUENCE [LARGE SCALE GENOMIC DNA]</scope>
    <source>
        <strain evidence="13 14">NST_G2</strain>
    </source>
</reference>
<evidence type="ECO:0000259" key="12">
    <source>
        <dbReference type="PROSITE" id="PS51864"/>
    </source>
</evidence>
<evidence type="ECO:0000259" key="11">
    <source>
        <dbReference type="PROSITE" id="PS01180"/>
    </source>
</evidence>
<dbReference type="GO" id="GO:0004222">
    <property type="term" value="F:metalloendopeptidase activity"/>
    <property type="evidence" value="ECO:0007669"/>
    <property type="project" value="UniProtKB-UniRule"/>
</dbReference>
<dbReference type="PANTHER" id="PTHR10127:SF850">
    <property type="entry name" value="METALLOENDOPEPTIDASE"/>
    <property type="match status" value="1"/>
</dbReference>
<proteinExistence type="predicted"/>
<keyword evidence="6 8" id="KW-1015">Disulfide bond</keyword>
<dbReference type="SUPFAM" id="SSF49854">
    <property type="entry name" value="Spermadhesin, CUB domain"/>
    <property type="match status" value="2"/>
</dbReference>
<feature type="active site" evidence="8">
    <location>
        <position position="192"/>
    </location>
</feature>
<keyword evidence="2 8" id="KW-0479">Metal-binding</keyword>
<keyword evidence="4 8" id="KW-0862">Zinc</keyword>
<dbReference type="InterPro" id="IPR035914">
    <property type="entry name" value="Sperma_CUB_dom_sf"/>
</dbReference>
<sequence length="506" mass="56499">MPKIASSPARSSTFLDLTASVVIIFQLLLGLSTTPFASQNGSQNTQNVRDAYGEHINATAMHASQHAIENPPNDEDSHQDFAGFMGNADHSNSDVNAMPAQNGYAKSDPAHFFNAEEIKNIYSGSDANSKYELLQNDFEGGKNRVSNYSESPGDPIVSKDICCAFVGRRGENEPQTVSIGPGCEHVGVIIHELGHALGFWHEQSRPDRDGYVEILEENIVPQMRFNFAKMHPTQVNSLGEPYDFDSIMHYRRNDFAIAPNYETIRPLICCPYPEFGQRLELSHGDIRQANLLYSCPACGRTLLEDSGTIASPEANEAESGFRQQEAKPASHPVSNRQKYANSVSNDHKSIERIMYENKFPSMSEASTSSRDSTNRIFCQWRIVAAKGERIHLTFTHMDMLPPAFRSHKKTRTPNNSHNCTKQYVQVRDGYSSGSPLIVYCGDYLKSDEGSFNSPGYPDVYLPSRQCIWRIKVTDGYLVELTFNSFEIVLSNWIVAKPRITVVNTTA</sequence>
<evidence type="ECO:0000256" key="7">
    <source>
        <dbReference type="PROSITE-ProRule" id="PRU00059"/>
    </source>
</evidence>
<feature type="binding site" evidence="8">
    <location>
        <position position="201"/>
    </location>
    <ligand>
        <name>Zn(2+)</name>
        <dbReference type="ChEBI" id="CHEBI:29105"/>
        <note>catalytic</note>
    </ligand>
</feature>
<dbReference type="PROSITE" id="PS51864">
    <property type="entry name" value="ASTACIN"/>
    <property type="match status" value="1"/>
</dbReference>
<dbReference type="WBParaSite" id="SSLN_0000923601-mRNA-1">
    <property type="protein sequence ID" value="SSLN_0000923601-mRNA-1"/>
    <property type="gene ID" value="SSLN_0000923601"/>
</dbReference>
<protein>
    <recommendedName>
        <fullName evidence="9">Metalloendopeptidase</fullName>
        <ecNumber evidence="9">3.4.24.-</ecNumber>
    </recommendedName>
</protein>
<dbReference type="PANTHER" id="PTHR10127">
    <property type="entry name" value="DISCOIDIN, CUB, EGF, LAMININ , AND ZINC METALLOPROTEASE DOMAIN CONTAINING"/>
    <property type="match status" value="1"/>
</dbReference>
<keyword evidence="14" id="KW-1185">Reference proteome</keyword>
<dbReference type="EC" id="3.4.24.-" evidence="9"/>
<evidence type="ECO:0000313" key="15">
    <source>
        <dbReference type="WBParaSite" id="SSLN_0000923601-mRNA-1"/>
    </source>
</evidence>
<feature type="domain" description="Peptidase M12A" evidence="12">
    <location>
        <begin position="162"/>
        <end position="296"/>
    </location>
</feature>
<dbReference type="Gene3D" id="2.60.120.290">
    <property type="entry name" value="Spermadhesin, CUB domain"/>
    <property type="match status" value="2"/>
</dbReference>
<evidence type="ECO:0000313" key="14">
    <source>
        <dbReference type="Proteomes" id="UP000275846"/>
    </source>
</evidence>